<protein>
    <submittedName>
        <fullName evidence="1">Uncharacterized protein</fullName>
    </submittedName>
</protein>
<organism evidence="1 2">
    <name type="scientific">Sphaerodactylus townsendi</name>
    <dbReference type="NCBI Taxonomy" id="933632"/>
    <lineage>
        <taxon>Eukaryota</taxon>
        <taxon>Metazoa</taxon>
        <taxon>Chordata</taxon>
        <taxon>Craniata</taxon>
        <taxon>Vertebrata</taxon>
        <taxon>Euteleostomi</taxon>
        <taxon>Lepidosauria</taxon>
        <taxon>Squamata</taxon>
        <taxon>Bifurcata</taxon>
        <taxon>Gekkota</taxon>
        <taxon>Sphaerodactylidae</taxon>
        <taxon>Sphaerodactylus</taxon>
    </lineage>
</organism>
<sequence>MPGIVVFRRRWSVGSDDLVLPAIFLFLLHTTWFIILSVVLFGLAYNPNETCSLNLVDHGRGYLGILLSCMIAEVAIIWLSMRGSILYTEPRDSMQYVLYVRLAILVIEFVYAIVGIVWLTQYYSSCNDVTAKSVTLGMVVCNWVVILSVCITVLCVFDPTGRTFVKLRATKRRQRNLRTYNLRHRLEEGQASSWTRRLKVFLCCTRTKDSQSEQVREEEVPYGTGSESDAYSEIAYLFAEFFRDLDIVPSDIIAGLVLLRQRQRAKRSAVLDEANNDILAFLSGMPVTRNTKYLDLKNSQEMLRYKEVCYYMLFALAAYGWPMYLMRKPTCGLCRLARSCSCCCLYPSRPRYAPGVTIEGR</sequence>
<dbReference type="Proteomes" id="UP000827872">
    <property type="component" value="Linkage Group LG02"/>
</dbReference>
<keyword evidence="2" id="KW-1185">Reference proteome</keyword>
<proteinExistence type="predicted"/>
<reference evidence="1" key="1">
    <citation type="submission" date="2021-08" db="EMBL/GenBank/DDBJ databases">
        <title>The first chromosome-level gecko genome reveals the dynamic sex chromosomes of Neotropical dwarf geckos (Sphaerodactylidae: Sphaerodactylus).</title>
        <authorList>
            <person name="Pinto B.J."/>
            <person name="Keating S.E."/>
            <person name="Gamble T."/>
        </authorList>
    </citation>
    <scope>NUCLEOTIDE SEQUENCE</scope>
    <source>
        <strain evidence="1">TG3544</strain>
    </source>
</reference>
<evidence type="ECO:0000313" key="2">
    <source>
        <dbReference type="Proteomes" id="UP000827872"/>
    </source>
</evidence>
<accession>A0ACB8G2U5</accession>
<name>A0ACB8G2U5_9SAUR</name>
<gene>
    <name evidence="1" type="ORF">K3G42_021727</name>
</gene>
<evidence type="ECO:0000313" key="1">
    <source>
        <dbReference type="EMBL" id="KAH8013740.1"/>
    </source>
</evidence>
<comment type="caution">
    <text evidence="1">The sequence shown here is derived from an EMBL/GenBank/DDBJ whole genome shotgun (WGS) entry which is preliminary data.</text>
</comment>
<dbReference type="EMBL" id="CM037615">
    <property type="protein sequence ID" value="KAH8013740.1"/>
    <property type="molecule type" value="Genomic_DNA"/>
</dbReference>